<dbReference type="Pfam" id="PF13976">
    <property type="entry name" value="gag_pre-integrs"/>
    <property type="match status" value="1"/>
</dbReference>
<evidence type="ECO:0000256" key="5">
    <source>
        <dbReference type="SAM" id="MobiDB-lite"/>
    </source>
</evidence>
<dbReference type="InterPro" id="IPR025724">
    <property type="entry name" value="GAG-pre-integrase_dom"/>
</dbReference>
<accession>A0A699GYX7</accession>
<feature type="domain" description="Integrase catalytic" evidence="7">
    <location>
        <begin position="158"/>
        <end position="337"/>
    </location>
</feature>
<comment type="caution">
    <text evidence="8">The sequence shown here is derived from an EMBL/GenBank/DDBJ whole genome shotgun (WGS) entry which is preliminary data.</text>
</comment>
<dbReference type="Pfam" id="PF00665">
    <property type="entry name" value="rve"/>
    <property type="match status" value="1"/>
</dbReference>
<evidence type="ECO:0000256" key="4">
    <source>
        <dbReference type="SAM" id="Coils"/>
    </source>
</evidence>
<evidence type="ECO:0000256" key="3">
    <source>
        <dbReference type="PROSITE-ProRule" id="PRU00047"/>
    </source>
</evidence>
<feature type="region of interest" description="Disordered" evidence="5">
    <location>
        <begin position="1175"/>
        <end position="1209"/>
    </location>
</feature>
<keyword evidence="8" id="KW-0808">Transferase</keyword>
<reference evidence="8" key="1">
    <citation type="journal article" date="2019" name="Sci. Rep.">
        <title>Draft genome of Tanacetum cinerariifolium, the natural source of mosquito coil.</title>
        <authorList>
            <person name="Yamashiro T."/>
            <person name="Shiraishi A."/>
            <person name="Satake H."/>
            <person name="Nakayama K."/>
        </authorList>
    </citation>
    <scope>NUCLEOTIDE SEQUENCE</scope>
</reference>
<dbReference type="InterPro" id="IPR039537">
    <property type="entry name" value="Retrotran_Ty1/copia-like"/>
</dbReference>
<evidence type="ECO:0000259" key="6">
    <source>
        <dbReference type="PROSITE" id="PS50158"/>
    </source>
</evidence>
<keyword evidence="8" id="KW-0418">Kinase</keyword>
<dbReference type="SUPFAM" id="SSF53098">
    <property type="entry name" value="Ribonuclease H-like"/>
    <property type="match status" value="1"/>
</dbReference>
<dbReference type="InterPro" id="IPR036397">
    <property type="entry name" value="RNaseH_sf"/>
</dbReference>
<feature type="compositionally biased region" description="Polar residues" evidence="5">
    <location>
        <begin position="336"/>
        <end position="348"/>
    </location>
</feature>
<name>A0A699GYX7_TANCI</name>
<gene>
    <name evidence="8" type="ORF">Tci_248069</name>
</gene>
<feature type="compositionally biased region" description="Basic and acidic residues" evidence="5">
    <location>
        <begin position="356"/>
        <end position="378"/>
    </location>
</feature>
<feature type="region of interest" description="Disordered" evidence="5">
    <location>
        <begin position="684"/>
        <end position="733"/>
    </location>
</feature>
<dbReference type="InterPro" id="IPR001878">
    <property type="entry name" value="Znf_CCHC"/>
</dbReference>
<dbReference type="Gene3D" id="3.30.420.10">
    <property type="entry name" value="Ribonuclease H-like superfamily/Ribonuclease H"/>
    <property type="match status" value="1"/>
</dbReference>
<evidence type="ECO:0000256" key="1">
    <source>
        <dbReference type="ARBA" id="ARBA00022723"/>
    </source>
</evidence>
<dbReference type="GO" id="GO:0016301">
    <property type="term" value="F:kinase activity"/>
    <property type="evidence" value="ECO:0007669"/>
    <property type="project" value="UniProtKB-KW"/>
</dbReference>
<dbReference type="InterPro" id="IPR013103">
    <property type="entry name" value="RVT_2"/>
</dbReference>
<organism evidence="8">
    <name type="scientific">Tanacetum cinerariifolium</name>
    <name type="common">Dalmatian daisy</name>
    <name type="synonym">Chrysanthemum cinerariifolium</name>
    <dbReference type="NCBI Taxonomy" id="118510"/>
    <lineage>
        <taxon>Eukaryota</taxon>
        <taxon>Viridiplantae</taxon>
        <taxon>Streptophyta</taxon>
        <taxon>Embryophyta</taxon>
        <taxon>Tracheophyta</taxon>
        <taxon>Spermatophyta</taxon>
        <taxon>Magnoliopsida</taxon>
        <taxon>eudicotyledons</taxon>
        <taxon>Gunneridae</taxon>
        <taxon>Pentapetalae</taxon>
        <taxon>asterids</taxon>
        <taxon>campanulids</taxon>
        <taxon>Asterales</taxon>
        <taxon>Asteraceae</taxon>
        <taxon>Asteroideae</taxon>
        <taxon>Anthemideae</taxon>
        <taxon>Anthemidinae</taxon>
        <taxon>Tanacetum</taxon>
    </lineage>
</organism>
<dbReference type="InterPro" id="IPR036875">
    <property type="entry name" value="Znf_CCHC_sf"/>
</dbReference>
<dbReference type="PANTHER" id="PTHR42648:SF32">
    <property type="entry name" value="RIBONUCLEASE H-LIKE DOMAIN, GAG-PRE-INTEGRASE DOMAIN PROTEIN-RELATED"/>
    <property type="match status" value="1"/>
</dbReference>
<keyword evidence="3" id="KW-0862">Zinc</keyword>
<feature type="compositionally biased region" description="Basic residues" evidence="5">
    <location>
        <begin position="707"/>
        <end position="722"/>
    </location>
</feature>
<sequence>MHLWHTPLQVLILRELKNKLETGQKEKDVIQLTVEKLENASKSLNKVIDSQIVDNCKNGLGYNAVSPPHTGLFMPPKPDLSYIGLEEFTSEPAVETLNAKTSKEVPKGNPQQDLQEKGVIDSGCSRHMTGNMSYRTYYEEINEGYVAFRGNTKGGKITGKDESRLWHKRLGHLNFKTMNNLVKGNLSLMKKTYCLVVTDDYNRFTWVFFLSTKDETGGILKSFITRIENLVDHKVKAIRCDNGTEFKNRDMNQFYEINGIMRQYSVARTPQQNGVAEKRNITLIEAARTMLTDLKLPTTFWAEVVNTACYVQNKLFDIDTLTKTMNYQPVVAGTQFNGNAEPKSSQDTGFKPSNDVGKKVNEDPRQETECKDQEEKDSVNNTNRVNVVSLTVNVASNEVNAVGTKSSIGLLDDPYMPELEDINILKTQMKMFLVFRNKLDKRGIMIRNMARLVAQGYTQEEGIEYDEVFAPVAKIEAIRLFLAYASFKDFVVYQIDVKSAFLYEKIKEEVYVCQPQRFEDPDFPDKVYKVEKALYGLHQASRAWPDIMFAVYACARYQVNPKVSHLLIVKRIFRYLKGQPKLGLWYPKESPFDLMAYTDSDYAGASLDKREGFEQIEDFLNEHPIRFIQTFLDKQIDGMPTHKEKYNVSLHTKKVFVNMKRIGTRFFGKETRLFPTIVGLNQIHMGKGSTQPTDSQHTPTFDMPPPKPKKTQKPRHPKRKTTKVPQPNESTDIAADEAVYKEGAPRHHGDTSAHTRVISAFDDGTLDKEDTSKHRMIDEMDADEDIALQVSAAHVTTAIADILVSNAETMVTTSPTITAESTKTNVEVTRAPKRKGVMIQHPEETTSTKTASSQQPHVQDKDIQEKVDVDYQLTERLQAEEQQELNEEKKDKLFMELLKKRRKFFPAKRNEEKRNRLPTKTQQRSLMCTYLKNMDGWKPKALKNKSFTEVQELFDKAMKRINTFVDFRTELVEETNGDDVTIDATPLSTKSPIIVDYKIYKEGKKSYFQIFRANEKMDQDAAHMISASKVLMLKRGEFEIWRMRIEQYIQMMDYALWDVIENGTTVQKTQVVKGVTTVMPITSVEDKAQRRLEVKARSTLMMDIPNEHQLKFNSIKDAKQLMEAIKKRFGDNAATKKTQGNLLKQQCKNFTASNSEMLDQTFDRLQKHKKYYAKPTNNNLRTTSASTSANKKPEYVKLEDKKDDRKKQDMSKVKCYNCKKEGNFAKDCKKTKDQAWMESNSDSDQEISANMVFMD</sequence>
<dbReference type="GO" id="GO:0015074">
    <property type="term" value="P:DNA integration"/>
    <property type="evidence" value="ECO:0007669"/>
    <property type="project" value="InterPro"/>
</dbReference>
<dbReference type="EMBL" id="BKCJ010072690">
    <property type="protein sequence ID" value="GEW76093.1"/>
    <property type="molecule type" value="Genomic_DNA"/>
</dbReference>
<evidence type="ECO:0000259" key="7">
    <source>
        <dbReference type="PROSITE" id="PS50994"/>
    </source>
</evidence>
<dbReference type="PROSITE" id="PS50994">
    <property type="entry name" value="INTEGRASE"/>
    <property type="match status" value="1"/>
</dbReference>
<feature type="compositionally biased region" description="Polar residues" evidence="5">
    <location>
        <begin position="688"/>
        <end position="699"/>
    </location>
</feature>
<feature type="region of interest" description="Disordered" evidence="5">
    <location>
        <begin position="336"/>
        <end position="382"/>
    </location>
</feature>
<dbReference type="GO" id="GO:0003676">
    <property type="term" value="F:nucleic acid binding"/>
    <property type="evidence" value="ECO:0007669"/>
    <property type="project" value="InterPro"/>
</dbReference>
<dbReference type="PANTHER" id="PTHR42648">
    <property type="entry name" value="TRANSPOSASE, PUTATIVE-RELATED"/>
    <property type="match status" value="1"/>
</dbReference>
<keyword evidence="3" id="KW-0863">Zinc-finger</keyword>
<dbReference type="Pfam" id="PF07727">
    <property type="entry name" value="RVT_2"/>
    <property type="match status" value="1"/>
</dbReference>
<feature type="domain" description="CCHC-type" evidence="6">
    <location>
        <begin position="1214"/>
        <end position="1230"/>
    </location>
</feature>
<dbReference type="GO" id="GO:0016787">
    <property type="term" value="F:hydrolase activity"/>
    <property type="evidence" value="ECO:0007669"/>
    <property type="project" value="UniProtKB-KW"/>
</dbReference>
<proteinExistence type="predicted"/>
<keyword evidence="2" id="KW-0378">Hydrolase</keyword>
<keyword evidence="4" id="KW-0175">Coiled coil</keyword>
<protein>
    <submittedName>
        <fullName evidence="8">Putative LRR receptor-like protein kinase</fullName>
    </submittedName>
</protein>
<dbReference type="SUPFAM" id="SSF57756">
    <property type="entry name" value="Retrovirus zinc finger-like domains"/>
    <property type="match status" value="1"/>
</dbReference>
<dbReference type="AlphaFoldDB" id="A0A699GYX7"/>
<keyword evidence="8" id="KW-0675">Receptor</keyword>
<dbReference type="InterPro" id="IPR001584">
    <property type="entry name" value="Integrase_cat-core"/>
</dbReference>
<feature type="coiled-coil region" evidence="4">
    <location>
        <begin position="13"/>
        <end position="40"/>
    </location>
</feature>
<dbReference type="Gene3D" id="4.10.60.10">
    <property type="entry name" value="Zinc finger, CCHC-type"/>
    <property type="match status" value="1"/>
</dbReference>
<feature type="compositionally biased region" description="Basic and acidic residues" evidence="5">
    <location>
        <begin position="1191"/>
        <end position="1209"/>
    </location>
</feature>
<keyword evidence="1" id="KW-0479">Metal-binding</keyword>
<evidence type="ECO:0000256" key="2">
    <source>
        <dbReference type="ARBA" id="ARBA00022801"/>
    </source>
</evidence>
<dbReference type="PROSITE" id="PS50158">
    <property type="entry name" value="ZF_CCHC"/>
    <property type="match status" value="1"/>
</dbReference>
<feature type="compositionally biased region" description="Polar residues" evidence="5">
    <location>
        <begin position="1175"/>
        <end position="1190"/>
    </location>
</feature>
<dbReference type="GO" id="GO:0008270">
    <property type="term" value="F:zinc ion binding"/>
    <property type="evidence" value="ECO:0007669"/>
    <property type="project" value="UniProtKB-KW"/>
</dbReference>
<dbReference type="InterPro" id="IPR012337">
    <property type="entry name" value="RNaseH-like_sf"/>
</dbReference>
<evidence type="ECO:0000313" key="8">
    <source>
        <dbReference type="EMBL" id="GEW76093.1"/>
    </source>
</evidence>